<organism evidence="2 3">
    <name type="scientific">Nonomuraea helvata</name>
    <dbReference type="NCBI Taxonomy" id="37484"/>
    <lineage>
        <taxon>Bacteria</taxon>
        <taxon>Bacillati</taxon>
        <taxon>Actinomycetota</taxon>
        <taxon>Actinomycetes</taxon>
        <taxon>Streptosporangiales</taxon>
        <taxon>Streptosporangiaceae</taxon>
        <taxon>Nonomuraea</taxon>
    </lineage>
</organism>
<feature type="transmembrane region" description="Helical" evidence="1">
    <location>
        <begin position="82"/>
        <end position="100"/>
    </location>
</feature>
<feature type="transmembrane region" description="Helical" evidence="1">
    <location>
        <begin position="112"/>
        <end position="134"/>
    </location>
</feature>
<dbReference type="Proteomes" id="UP001589532">
    <property type="component" value="Unassembled WGS sequence"/>
</dbReference>
<evidence type="ECO:0000313" key="3">
    <source>
        <dbReference type="Proteomes" id="UP001589532"/>
    </source>
</evidence>
<keyword evidence="3" id="KW-1185">Reference proteome</keyword>
<accession>A0ABV5RVB9</accession>
<proteinExistence type="predicted"/>
<evidence type="ECO:0000313" key="2">
    <source>
        <dbReference type="EMBL" id="MFB9623380.1"/>
    </source>
</evidence>
<dbReference type="EMBL" id="JBHMBW010000006">
    <property type="protein sequence ID" value="MFB9623380.1"/>
    <property type="molecule type" value="Genomic_DNA"/>
</dbReference>
<keyword evidence="1" id="KW-0472">Membrane</keyword>
<protein>
    <submittedName>
        <fullName evidence="2">Uncharacterized protein</fullName>
    </submittedName>
</protein>
<feature type="transmembrane region" description="Helical" evidence="1">
    <location>
        <begin position="53"/>
        <end position="70"/>
    </location>
</feature>
<keyword evidence="1" id="KW-1133">Transmembrane helix</keyword>
<sequence>MKKTLLAAAAGCVLAVPVAVWWLVGDLSAAVPPGTELDRAIRPPAVDPWAERAAGIAAALVAVGTLALLVRASRQRRFDRRWWAALLPALVAGAVTGAGWRVVTAGTLGANIGAGLTIFLGGPLVALLLLWALGWSARLLLSRRAAR</sequence>
<reference evidence="2 3" key="1">
    <citation type="submission" date="2024-09" db="EMBL/GenBank/DDBJ databases">
        <authorList>
            <person name="Sun Q."/>
            <person name="Mori K."/>
        </authorList>
    </citation>
    <scope>NUCLEOTIDE SEQUENCE [LARGE SCALE GENOMIC DNA]</scope>
    <source>
        <strain evidence="2 3">JCM 3143</strain>
    </source>
</reference>
<keyword evidence="1" id="KW-0812">Transmembrane</keyword>
<gene>
    <name evidence="2" type="ORF">ACFFSA_09840</name>
</gene>
<comment type="caution">
    <text evidence="2">The sequence shown here is derived from an EMBL/GenBank/DDBJ whole genome shotgun (WGS) entry which is preliminary data.</text>
</comment>
<evidence type="ECO:0000256" key="1">
    <source>
        <dbReference type="SAM" id="Phobius"/>
    </source>
</evidence>
<dbReference type="RefSeq" id="WP_344991073.1">
    <property type="nucleotide sequence ID" value="NZ_BAAAXV010000005.1"/>
</dbReference>
<name>A0ABV5RVB9_9ACTN</name>